<evidence type="ECO:0000313" key="1">
    <source>
        <dbReference type="EMBL" id="GFY68108.1"/>
    </source>
</evidence>
<gene>
    <name evidence="1" type="ORF">TNIN_434401</name>
</gene>
<comment type="caution">
    <text evidence="1">The sequence shown here is derived from an EMBL/GenBank/DDBJ whole genome shotgun (WGS) entry which is preliminary data.</text>
</comment>
<dbReference type="EMBL" id="BMAV01016883">
    <property type="protein sequence ID" value="GFY68108.1"/>
    <property type="molecule type" value="Genomic_DNA"/>
</dbReference>
<organism evidence="1 2">
    <name type="scientific">Trichonephila inaurata madagascariensis</name>
    <dbReference type="NCBI Taxonomy" id="2747483"/>
    <lineage>
        <taxon>Eukaryota</taxon>
        <taxon>Metazoa</taxon>
        <taxon>Ecdysozoa</taxon>
        <taxon>Arthropoda</taxon>
        <taxon>Chelicerata</taxon>
        <taxon>Arachnida</taxon>
        <taxon>Araneae</taxon>
        <taxon>Araneomorphae</taxon>
        <taxon>Entelegynae</taxon>
        <taxon>Araneoidea</taxon>
        <taxon>Nephilidae</taxon>
        <taxon>Trichonephila</taxon>
        <taxon>Trichonephila inaurata</taxon>
    </lineage>
</organism>
<sequence>MVMMRFLSQNGERLFFWTSSLKEGRRFSGRALLERGTFQDLPQRIKAGKEVKFMINQTQQQVKDRYLDTHKTKIVQSLAMIPLNSDATIMELHVES</sequence>
<reference evidence="1" key="1">
    <citation type="submission" date="2020-08" db="EMBL/GenBank/DDBJ databases">
        <title>Multicomponent nature underlies the extraordinary mechanical properties of spider dragline silk.</title>
        <authorList>
            <person name="Kono N."/>
            <person name="Nakamura H."/>
            <person name="Mori M."/>
            <person name="Yoshida Y."/>
            <person name="Ohtoshi R."/>
            <person name="Malay A.D."/>
            <person name="Moran D.A.P."/>
            <person name="Tomita M."/>
            <person name="Numata K."/>
            <person name="Arakawa K."/>
        </authorList>
    </citation>
    <scope>NUCLEOTIDE SEQUENCE</scope>
</reference>
<dbReference type="Proteomes" id="UP000886998">
    <property type="component" value="Unassembled WGS sequence"/>
</dbReference>
<protein>
    <submittedName>
        <fullName evidence="1">Uncharacterized protein</fullName>
    </submittedName>
</protein>
<keyword evidence="2" id="KW-1185">Reference proteome</keyword>
<evidence type="ECO:0000313" key="2">
    <source>
        <dbReference type="Proteomes" id="UP000886998"/>
    </source>
</evidence>
<dbReference type="AlphaFoldDB" id="A0A8X6Y9D3"/>
<name>A0A8X6Y9D3_9ARAC</name>
<proteinExistence type="predicted"/>
<accession>A0A8X6Y9D3</accession>